<sequence length="56" mass="5697">DVGGEDDDVRDVVMMVDVVGVGRSVERGTGIDSMDGMIGNGGIDVDGGVVSNEVDE</sequence>
<proteinExistence type="predicted"/>
<dbReference type="AlphaFoldDB" id="A0AA38F7X8"/>
<gene>
    <name evidence="1" type="ORF">KI387_042829</name>
</gene>
<reference evidence="1 2" key="1">
    <citation type="journal article" date="2021" name="Nat. Plants">
        <title>The Taxus genome provides insights into paclitaxel biosynthesis.</title>
        <authorList>
            <person name="Xiong X."/>
            <person name="Gou J."/>
            <person name="Liao Q."/>
            <person name="Li Y."/>
            <person name="Zhou Q."/>
            <person name="Bi G."/>
            <person name="Li C."/>
            <person name="Du R."/>
            <person name="Wang X."/>
            <person name="Sun T."/>
            <person name="Guo L."/>
            <person name="Liang H."/>
            <person name="Lu P."/>
            <person name="Wu Y."/>
            <person name="Zhang Z."/>
            <person name="Ro D.K."/>
            <person name="Shang Y."/>
            <person name="Huang S."/>
            <person name="Yan J."/>
        </authorList>
    </citation>
    <scope>NUCLEOTIDE SEQUENCE [LARGE SCALE GENOMIC DNA]</scope>
    <source>
        <strain evidence="1">Ta-2019</strain>
    </source>
</reference>
<accession>A0AA38F7X8</accession>
<protein>
    <submittedName>
        <fullName evidence="1">Uncharacterized protein</fullName>
    </submittedName>
</protein>
<feature type="non-terminal residue" evidence="1">
    <location>
        <position position="56"/>
    </location>
</feature>
<evidence type="ECO:0000313" key="2">
    <source>
        <dbReference type="Proteomes" id="UP000824469"/>
    </source>
</evidence>
<organism evidence="1 2">
    <name type="scientific">Taxus chinensis</name>
    <name type="common">Chinese yew</name>
    <name type="synonym">Taxus wallichiana var. chinensis</name>
    <dbReference type="NCBI Taxonomy" id="29808"/>
    <lineage>
        <taxon>Eukaryota</taxon>
        <taxon>Viridiplantae</taxon>
        <taxon>Streptophyta</taxon>
        <taxon>Embryophyta</taxon>
        <taxon>Tracheophyta</taxon>
        <taxon>Spermatophyta</taxon>
        <taxon>Pinopsida</taxon>
        <taxon>Pinidae</taxon>
        <taxon>Conifers II</taxon>
        <taxon>Cupressales</taxon>
        <taxon>Taxaceae</taxon>
        <taxon>Taxus</taxon>
    </lineage>
</organism>
<comment type="caution">
    <text evidence="1">The sequence shown here is derived from an EMBL/GenBank/DDBJ whole genome shotgun (WGS) entry which is preliminary data.</text>
</comment>
<feature type="non-terminal residue" evidence="1">
    <location>
        <position position="1"/>
    </location>
</feature>
<name>A0AA38F7X8_TAXCH</name>
<dbReference type="Proteomes" id="UP000824469">
    <property type="component" value="Unassembled WGS sequence"/>
</dbReference>
<dbReference type="EMBL" id="JAHRHJ020003310">
    <property type="protein sequence ID" value="KAH9291985.1"/>
    <property type="molecule type" value="Genomic_DNA"/>
</dbReference>
<keyword evidence="2" id="KW-1185">Reference proteome</keyword>
<evidence type="ECO:0000313" key="1">
    <source>
        <dbReference type="EMBL" id="KAH9291985.1"/>
    </source>
</evidence>